<dbReference type="InterPro" id="IPR011033">
    <property type="entry name" value="PRC_barrel-like_sf"/>
</dbReference>
<dbReference type="Gene3D" id="3.90.50.10">
    <property type="entry name" value="Photosynthetic Reaction Center, subunit H, domain 2"/>
    <property type="match status" value="1"/>
</dbReference>
<dbReference type="AlphaFoldDB" id="A0A1T4ST66"/>
<dbReference type="InterPro" id="IPR014747">
    <property type="entry name" value="Bac_photo_RC_H_C"/>
</dbReference>
<dbReference type="STRING" id="1122192.SAMN02745673_03943"/>
<name>A0A1T4ST66_9ACTN</name>
<evidence type="ECO:0000259" key="2">
    <source>
        <dbReference type="Pfam" id="PF05239"/>
    </source>
</evidence>
<sequence>MTARPRTQHLTGHRLLDENGDSVGRIGQVYFDDETDTPVWAAVRTGPLGRHESLVPIGVARMAGEDVQVPFDRETITTAPEFGADRHISAEQEHLVYRHYGIRPAVPGQRPDERDTLDPAPDGDPDEVPEGYMIPEDARVDVAQGAEEVDVGEDGILIYEEYTVAGTHEGEFQGDTLVDMEDDEPRGGASGTEGLHGEERERATGKPGPRTDRGWDDLGPGDLDRGDPRRGDVPPPPS</sequence>
<reference evidence="3 4" key="1">
    <citation type="submission" date="2017-02" db="EMBL/GenBank/DDBJ databases">
        <authorList>
            <person name="Peterson S.W."/>
        </authorList>
    </citation>
    <scope>NUCLEOTIDE SEQUENCE [LARGE SCALE GENOMIC DNA]</scope>
    <source>
        <strain evidence="3 4">DSM 45154</strain>
    </source>
</reference>
<dbReference type="Pfam" id="PF05239">
    <property type="entry name" value="PRC"/>
    <property type="match status" value="1"/>
</dbReference>
<dbReference type="Proteomes" id="UP000190637">
    <property type="component" value="Unassembled WGS sequence"/>
</dbReference>
<evidence type="ECO:0000313" key="3">
    <source>
        <dbReference type="EMBL" id="SKA31356.1"/>
    </source>
</evidence>
<protein>
    <submittedName>
        <fullName evidence="3">PRC-barrel domain-containing protein</fullName>
    </submittedName>
</protein>
<accession>A0A1T4ST66</accession>
<dbReference type="GO" id="GO:0019684">
    <property type="term" value="P:photosynthesis, light reaction"/>
    <property type="evidence" value="ECO:0007669"/>
    <property type="project" value="InterPro"/>
</dbReference>
<dbReference type="OrthoDB" id="3712018at2"/>
<feature type="compositionally biased region" description="Basic and acidic residues" evidence="1">
    <location>
        <begin position="195"/>
        <end position="232"/>
    </location>
</feature>
<feature type="domain" description="PRC-barrel" evidence="2">
    <location>
        <begin position="12"/>
        <end position="72"/>
    </location>
</feature>
<proteinExistence type="predicted"/>
<evidence type="ECO:0000256" key="1">
    <source>
        <dbReference type="SAM" id="MobiDB-lite"/>
    </source>
</evidence>
<evidence type="ECO:0000313" key="4">
    <source>
        <dbReference type="Proteomes" id="UP000190637"/>
    </source>
</evidence>
<gene>
    <name evidence="3" type="ORF">SAMN02745673_03943</name>
</gene>
<feature type="region of interest" description="Disordered" evidence="1">
    <location>
        <begin position="167"/>
        <end position="238"/>
    </location>
</feature>
<dbReference type="EMBL" id="FUWS01000011">
    <property type="protein sequence ID" value="SKA31356.1"/>
    <property type="molecule type" value="Genomic_DNA"/>
</dbReference>
<keyword evidence="4" id="KW-1185">Reference proteome</keyword>
<dbReference type="SUPFAM" id="SSF50346">
    <property type="entry name" value="PRC-barrel domain"/>
    <property type="match status" value="1"/>
</dbReference>
<dbReference type="RefSeq" id="WP_144390208.1">
    <property type="nucleotide sequence ID" value="NZ_FUWS01000011.1"/>
</dbReference>
<dbReference type="InterPro" id="IPR027275">
    <property type="entry name" value="PRC-brl_dom"/>
</dbReference>
<dbReference type="GO" id="GO:0030077">
    <property type="term" value="C:plasma membrane light-harvesting complex"/>
    <property type="evidence" value="ECO:0007669"/>
    <property type="project" value="InterPro"/>
</dbReference>
<organism evidence="3 4">
    <name type="scientific">Marinactinospora thermotolerans DSM 45154</name>
    <dbReference type="NCBI Taxonomy" id="1122192"/>
    <lineage>
        <taxon>Bacteria</taxon>
        <taxon>Bacillati</taxon>
        <taxon>Actinomycetota</taxon>
        <taxon>Actinomycetes</taxon>
        <taxon>Streptosporangiales</taxon>
        <taxon>Nocardiopsidaceae</taxon>
        <taxon>Marinactinospora</taxon>
    </lineage>
</organism>
<feature type="region of interest" description="Disordered" evidence="1">
    <location>
        <begin position="104"/>
        <end position="132"/>
    </location>
</feature>